<feature type="domain" description="N-acetyltransferase" evidence="3">
    <location>
        <begin position="1"/>
        <end position="156"/>
    </location>
</feature>
<evidence type="ECO:0000259" key="3">
    <source>
        <dbReference type="PROSITE" id="PS51186"/>
    </source>
</evidence>
<evidence type="ECO:0000313" key="5">
    <source>
        <dbReference type="Proteomes" id="UP000321121"/>
    </source>
</evidence>
<gene>
    <name evidence="4" type="ORF">HHA04nite_05160</name>
</gene>
<dbReference type="InterPro" id="IPR050832">
    <property type="entry name" value="Bact_Acetyltransf"/>
</dbReference>
<dbReference type="Proteomes" id="UP000321121">
    <property type="component" value="Unassembled WGS sequence"/>
</dbReference>
<comment type="caution">
    <text evidence="4">The sequence shown here is derived from an EMBL/GenBank/DDBJ whole genome shotgun (WGS) entry which is preliminary data.</text>
</comment>
<sequence>MKFSQGAQGRDQALVELFTATFTAAEGASEGTLIGDLVGNLLSRTPAPDRHVFTAEFDGAVIGAAIFSRLTYDQDDRSVLVLGPVAVATEWQGQGVGRQLLTHALQALREAGIDIAVTYGDPNYYSRVGFAPVTTTFIPAPFALQYPEGWLAQPLTEAEMTPLKGRAHCVEAFNDATFW</sequence>
<dbReference type="PANTHER" id="PTHR43877">
    <property type="entry name" value="AMINOALKYLPHOSPHONATE N-ACETYLTRANSFERASE-RELATED-RELATED"/>
    <property type="match status" value="1"/>
</dbReference>
<protein>
    <submittedName>
        <fullName evidence="4">N-acetyltransferase</fullName>
    </submittedName>
</protein>
<dbReference type="PROSITE" id="PS51186">
    <property type="entry name" value="GNAT"/>
    <property type="match status" value="1"/>
</dbReference>
<proteinExistence type="predicted"/>
<keyword evidence="2" id="KW-0012">Acyltransferase</keyword>
<keyword evidence="1" id="KW-0808">Transferase</keyword>
<organism evidence="4 5">
    <name type="scientific">Halomonas halophila</name>
    <dbReference type="NCBI Taxonomy" id="29573"/>
    <lineage>
        <taxon>Bacteria</taxon>
        <taxon>Pseudomonadati</taxon>
        <taxon>Pseudomonadota</taxon>
        <taxon>Gammaproteobacteria</taxon>
        <taxon>Oceanospirillales</taxon>
        <taxon>Halomonadaceae</taxon>
        <taxon>Halomonas</taxon>
    </lineage>
</organism>
<dbReference type="InterPro" id="IPR000182">
    <property type="entry name" value="GNAT_dom"/>
</dbReference>
<dbReference type="EMBL" id="BJUS01000003">
    <property type="protein sequence ID" value="GEK71972.1"/>
    <property type="molecule type" value="Genomic_DNA"/>
</dbReference>
<evidence type="ECO:0000256" key="2">
    <source>
        <dbReference type="ARBA" id="ARBA00023315"/>
    </source>
</evidence>
<evidence type="ECO:0000313" key="4">
    <source>
        <dbReference type="EMBL" id="GEK71972.1"/>
    </source>
</evidence>
<dbReference type="InterPro" id="IPR016181">
    <property type="entry name" value="Acyl_CoA_acyltransferase"/>
</dbReference>
<reference evidence="4 5" key="1">
    <citation type="submission" date="2019-07" db="EMBL/GenBank/DDBJ databases">
        <title>Whole genome shotgun sequence of Halomonas halophila NBRC 102604.</title>
        <authorList>
            <person name="Hosoyama A."/>
            <person name="Uohara A."/>
            <person name="Ohji S."/>
            <person name="Ichikawa N."/>
        </authorList>
    </citation>
    <scope>NUCLEOTIDE SEQUENCE [LARGE SCALE GENOMIC DNA]</scope>
    <source>
        <strain evidence="4 5">NBRC 102604</strain>
    </source>
</reference>
<dbReference type="CDD" id="cd04301">
    <property type="entry name" value="NAT_SF"/>
    <property type="match status" value="1"/>
</dbReference>
<name>A0ABQ0U0W6_9GAMM</name>
<dbReference type="SUPFAM" id="SSF55729">
    <property type="entry name" value="Acyl-CoA N-acyltransferases (Nat)"/>
    <property type="match status" value="1"/>
</dbReference>
<accession>A0ABQ0U0W6</accession>
<dbReference type="PANTHER" id="PTHR43877:SF1">
    <property type="entry name" value="ACETYLTRANSFERASE"/>
    <property type="match status" value="1"/>
</dbReference>
<keyword evidence="5" id="KW-1185">Reference proteome</keyword>
<evidence type="ECO:0000256" key="1">
    <source>
        <dbReference type="ARBA" id="ARBA00022679"/>
    </source>
</evidence>
<dbReference type="Pfam" id="PF13508">
    <property type="entry name" value="Acetyltransf_7"/>
    <property type="match status" value="1"/>
</dbReference>
<dbReference type="Gene3D" id="3.40.630.30">
    <property type="match status" value="1"/>
</dbReference>
<dbReference type="RefSeq" id="WP_146907643.1">
    <property type="nucleotide sequence ID" value="NZ_BJUS01000003.1"/>
</dbReference>